<feature type="transmembrane region" description="Helical" evidence="6">
    <location>
        <begin position="364"/>
        <end position="390"/>
    </location>
</feature>
<dbReference type="EMBL" id="JACBAZ010000009">
    <property type="protein sequence ID" value="NWK57252.1"/>
    <property type="molecule type" value="Genomic_DNA"/>
</dbReference>
<protein>
    <submittedName>
        <fullName evidence="9">ABC transporter permease</fullName>
    </submittedName>
</protein>
<feature type="transmembrane region" description="Helical" evidence="6">
    <location>
        <begin position="319"/>
        <end position="344"/>
    </location>
</feature>
<dbReference type="Pfam" id="PF02687">
    <property type="entry name" value="FtsX"/>
    <property type="match status" value="2"/>
</dbReference>
<dbReference type="PANTHER" id="PTHR30287">
    <property type="entry name" value="MEMBRANE COMPONENT OF PREDICTED ABC SUPERFAMILY METABOLITE UPTAKE TRANSPORTER"/>
    <property type="match status" value="1"/>
</dbReference>
<dbReference type="AlphaFoldDB" id="A0A851GJR0"/>
<feature type="transmembrane region" description="Helical" evidence="6">
    <location>
        <begin position="263"/>
        <end position="286"/>
    </location>
</feature>
<comment type="subcellular location">
    <subcellularLocation>
        <location evidence="1">Cell membrane</location>
        <topology evidence="1">Multi-pass membrane protein</topology>
    </subcellularLocation>
</comment>
<name>A0A851GJR0_9BACT</name>
<evidence type="ECO:0000256" key="1">
    <source>
        <dbReference type="ARBA" id="ARBA00004651"/>
    </source>
</evidence>
<feature type="transmembrane region" description="Helical" evidence="6">
    <location>
        <begin position="794"/>
        <end position="816"/>
    </location>
</feature>
<evidence type="ECO:0000259" key="8">
    <source>
        <dbReference type="Pfam" id="PF12704"/>
    </source>
</evidence>
<feature type="domain" description="ABC3 transporter permease C-terminal" evidence="7">
    <location>
        <begin position="269"/>
        <end position="392"/>
    </location>
</feature>
<dbReference type="Proteomes" id="UP000557872">
    <property type="component" value="Unassembled WGS sequence"/>
</dbReference>
<evidence type="ECO:0000256" key="2">
    <source>
        <dbReference type="ARBA" id="ARBA00022475"/>
    </source>
</evidence>
<feature type="transmembrane region" description="Helical" evidence="6">
    <location>
        <begin position="411"/>
        <end position="429"/>
    </location>
</feature>
<keyword evidence="4 6" id="KW-1133">Transmembrane helix</keyword>
<dbReference type="PANTHER" id="PTHR30287:SF1">
    <property type="entry name" value="INNER MEMBRANE PROTEIN"/>
    <property type="match status" value="1"/>
</dbReference>
<organism evidence="9 10">
    <name type="scientific">Oceaniferula marina</name>
    <dbReference type="NCBI Taxonomy" id="2748318"/>
    <lineage>
        <taxon>Bacteria</taxon>
        <taxon>Pseudomonadati</taxon>
        <taxon>Verrucomicrobiota</taxon>
        <taxon>Verrucomicrobiia</taxon>
        <taxon>Verrucomicrobiales</taxon>
        <taxon>Verrucomicrobiaceae</taxon>
        <taxon>Oceaniferula</taxon>
    </lineage>
</organism>
<dbReference type="GO" id="GO:0005886">
    <property type="term" value="C:plasma membrane"/>
    <property type="evidence" value="ECO:0007669"/>
    <property type="project" value="UniProtKB-SubCell"/>
</dbReference>
<dbReference type="Pfam" id="PF12704">
    <property type="entry name" value="MacB_PCD"/>
    <property type="match status" value="1"/>
</dbReference>
<evidence type="ECO:0000256" key="5">
    <source>
        <dbReference type="ARBA" id="ARBA00023136"/>
    </source>
</evidence>
<evidence type="ECO:0000256" key="3">
    <source>
        <dbReference type="ARBA" id="ARBA00022692"/>
    </source>
</evidence>
<dbReference type="InterPro" id="IPR038766">
    <property type="entry name" value="Membrane_comp_ABC_pdt"/>
</dbReference>
<evidence type="ECO:0000259" key="7">
    <source>
        <dbReference type="Pfam" id="PF02687"/>
    </source>
</evidence>
<accession>A0A851GJR0</accession>
<sequence>MLSVIKHLFSRWAWKMAWRDSRPVRWRLLLFSSSIIFGVAALVTIGSLRNNLNEAVESQAKSLLGADLMVGSRQPYQKPAEDWFTRLRVDGAQQSSEISFTTMLRLGEQSSPKLVNLRGIEKAFPYYGKVTTSPPDAWEKLFTTPGIIVESSFLKSMNAEVGDTARFGNTELPVLGVLLKAPPSSSGFSALSPTAVTSLDTLEQSQLVGGKSLVFYRKYFKLPPGIDPEAVVKDKAQLIAKQRLTQTTSKRRSENIEKAINRLYTFFSLIGLSALFLGGIGIAGAIHTHVHDRLSAVATLRCLGCSAARAFSVYLAQSLAMGIAGSLLGVLTGCSLVELTRIVLERLPAGLIPFEVEVSPAWDIILNSAGIGLWITLSFALLPLLAVRRVSPLAALRRADGIQQSSKRDPWRWVVMLSLVLFSFLLTYWETSGQNKGGMIALGYTFFLLVSFSVLSLSGFLLRHLAKKCSRPGWPFVLRQGIANLHRPNNQTGIFMVSIGLGVFLIFTLLLTQNILRQWLDPERMENRPNLFLVDVPPEEEQQVEQLMSQSRVKMLGNAPIVQLRLTEIKGTPVNELIVPSSGRKPIPRWILRREFRSTFRENLTDTETLLSGEWVGSVEGLQPDAAIPASFEQKLASDLGLQLGDEVTMSIEGFGESVKVRVASLREVDWRSMNLNFFIVFPKGSIDPYVSFNVLAAHSPDADATAEFQQSVFEQLPYVNSIDVSLILTTVQSVLDTAASTIRIMAMFTVFTGGIVLIASILSGRRVRVRESALLRTLGASREQMARILAVEYALLGSMATLTGAVLALVASSLLGRLVFEGASEGESYRIPWEMLALNSLSCICLIVLLGMLLSRGIAKQPPLQILRSEEMH</sequence>
<feature type="transmembrane region" description="Helical" evidence="6">
    <location>
        <begin position="441"/>
        <end position="462"/>
    </location>
</feature>
<evidence type="ECO:0000313" key="10">
    <source>
        <dbReference type="Proteomes" id="UP000557872"/>
    </source>
</evidence>
<evidence type="ECO:0000256" key="4">
    <source>
        <dbReference type="ARBA" id="ARBA00022989"/>
    </source>
</evidence>
<feature type="transmembrane region" description="Helical" evidence="6">
    <location>
        <begin position="494"/>
        <end position="516"/>
    </location>
</feature>
<evidence type="ECO:0000313" key="9">
    <source>
        <dbReference type="EMBL" id="NWK57252.1"/>
    </source>
</evidence>
<keyword evidence="3 6" id="KW-0812">Transmembrane</keyword>
<dbReference type="InterPro" id="IPR025857">
    <property type="entry name" value="MacB_PCD"/>
</dbReference>
<proteinExistence type="predicted"/>
<feature type="domain" description="ABC3 transporter permease C-terminal" evidence="7">
    <location>
        <begin position="745"/>
        <end position="864"/>
    </location>
</feature>
<feature type="domain" description="MacB-like periplasmic core" evidence="8">
    <location>
        <begin position="30"/>
        <end position="233"/>
    </location>
</feature>
<comment type="caution">
    <text evidence="9">The sequence shown here is derived from an EMBL/GenBank/DDBJ whole genome shotgun (WGS) entry which is preliminary data.</text>
</comment>
<dbReference type="InterPro" id="IPR003838">
    <property type="entry name" value="ABC3_permease_C"/>
</dbReference>
<feature type="transmembrane region" description="Helical" evidence="6">
    <location>
        <begin position="836"/>
        <end position="855"/>
    </location>
</feature>
<keyword evidence="10" id="KW-1185">Reference proteome</keyword>
<keyword evidence="2" id="KW-1003">Cell membrane</keyword>
<feature type="transmembrane region" description="Helical" evidence="6">
    <location>
        <begin position="743"/>
        <end position="763"/>
    </location>
</feature>
<evidence type="ECO:0000256" key="6">
    <source>
        <dbReference type="SAM" id="Phobius"/>
    </source>
</evidence>
<keyword evidence="5 6" id="KW-0472">Membrane</keyword>
<reference evidence="9 10" key="1">
    <citation type="submission" date="2020-07" db="EMBL/GenBank/DDBJ databases">
        <title>Roseicoccus Jingziensis gen. nov., sp. nov., isolated from coastal seawater.</title>
        <authorList>
            <person name="Feng X."/>
        </authorList>
    </citation>
    <scope>NUCLEOTIDE SEQUENCE [LARGE SCALE GENOMIC DNA]</scope>
    <source>
        <strain evidence="9 10">N1E253</strain>
    </source>
</reference>
<gene>
    <name evidence="9" type="ORF">HW115_16640</name>
</gene>
<dbReference type="RefSeq" id="WP_178934088.1">
    <property type="nucleotide sequence ID" value="NZ_JACBAZ010000009.1"/>
</dbReference>